<name>A0A937FBI0_9CLOT</name>
<accession>A0A937FBI0</accession>
<evidence type="ECO:0000313" key="4">
    <source>
        <dbReference type="EMBL" id="MBL4930864.1"/>
    </source>
</evidence>
<dbReference type="Gene3D" id="3.40.50.450">
    <property type="match status" value="1"/>
</dbReference>
<dbReference type="EMBL" id="JAESWA010000017">
    <property type="protein sequence ID" value="MBL4930864.1"/>
    <property type="molecule type" value="Genomic_DNA"/>
</dbReference>
<dbReference type="AlphaFoldDB" id="A0A937FBI0"/>
<protein>
    <submittedName>
        <fullName evidence="4">DNA-protecting protein DprA</fullName>
    </submittedName>
</protein>
<evidence type="ECO:0000259" key="2">
    <source>
        <dbReference type="Pfam" id="PF02481"/>
    </source>
</evidence>
<dbReference type="Pfam" id="PF02481">
    <property type="entry name" value="DNA_processg_A"/>
    <property type="match status" value="1"/>
</dbReference>
<organism evidence="4 5">
    <name type="scientific">Clostridium paridis</name>
    <dbReference type="NCBI Taxonomy" id="2803863"/>
    <lineage>
        <taxon>Bacteria</taxon>
        <taxon>Bacillati</taxon>
        <taxon>Bacillota</taxon>
        <taxon>Clostridia</taxon>
        <taxon>Eubacteriales</taxon>
        <taxon>Clostridiaceae</taxon>
        <taxon>Clostridium</taxon>
    </lineage>
</organism>
<keyword evidence="5" id="KW-1185">Reference proteome</keyword>
<dbReference type="InterPro" id="IPR041614">
    <property type="entry name" value="DprA_WH"/>
</dbReference>
<evidence type="ECO:0000256" key="1">
    <source>
        <dbReference type="ARBA" id="ARBA00006525"/>
    </source>
</evidence>
<dbReference type="InterPro" id="IPR036388">
    <property type="entry name" value="WH-like_DNA-bd_sf"/>
</dbReference>
<dbReference type="InterPro" id="IPR057666">
    <property type="entry name" value="DrpA_SLOG"/>
</dbReference>
<evidence type="ECO:0000313" key="5">
    <source>
        <dbReference type="Proteomes" id="UP000623681"/>
    </source>
</evidence>
<dbReference type="InterPro" id="IPR003488">
    <property type="entry name" value="DprA"/>
</dbReference>
<dbReference type="SUPFAM" id="SSF102405">
    <property type="entry name" value="MCP/YpsA-like"/>
    <property type="match status" value="1"/>
</dbReference>
<evidence type="ECO:0000259" key="3">
    <source>
        <dbReference type="Pfam" id="PF17782"/>
    </source>
</evidence>
<dbReference type="NCBIfam" id="TIGR00732">
    <property type="entry name" value="dprA"/>
    <property type="match status" value="1"/>
</dbReference>
<feature type="domain" description="Smf/DprA SLOG" evidence="2">
    <location>
        <begin position="79"/>
        <end position="288"/>
    </location>
</feature>
<sequence>MNNENIESFYKLWLATINIPNAQKIYLKNKFKSEKNIYNFYKRFKNDSFNYKFTDKILSAKDEDVYNLMDYINNNSISFFTYDDMDYIKDFEHLKEPPYILFYKGDLNKLSRRRRISIVGSRKPTAYGAQITKLIAIELAKNDIALVSGGAYGVDTIVHNCAISYNSPTCAVLGCGIDVVYPKVNQKLYESILENGVIISEFLPGTPPYAYNFPRRNRIISALGDSLIVTEATEKSGSLITVGYSLELGRDIIAVPGNPLSQNSKGCNQLIKDGAKILPEIDDLYELLKIKKVAKNSNKYTGEKAILLSMIGKTPIHINELAQKCNIDINTIYGLLFELQLEKVVISLNGNYFARIS</sequence>
<feature type="domain" description="DprA winged helix" evidence="3">
    <location>
        <begin position="302"/>
        <end position="351"/>
    </location>
</feature>
<dbReference type="GO" id="GO:0009294">
    <property type="term" value="P:DNA-mediated transformation"/>
    <property type="evidence" value="ECO:0007669"/>
    <property type="project" value="InterPro"/>
</dbReference>
<proteinExistence type="inferred from homology"/>
<comment type="similarity">
    <text evidence="1">Belongs to the DprA/Smf family.</text>
</comment>
<reference evidence="4" key="1">
    <citation type="submission" date="2021-01" db="EMBL/GenBank/DDBJ databases">
        <title>Genome public.</title>
        <authorList>
            <person name="Liu C."/>
            <person name="Sun Q."/>
        </authorList>
    </citation>
    <scope>NUCLEOTIDE SEQUENCE</scope>
    <source>
        <strain evidence="4">YIM B02565</strain>
    </source>
</reference>
<dbReference type="Proteomes" id="UP000623681">
    <property type="component" value="Unassembled WGS sequence"/>
</dbReference>
<gene>
    <name evidence="4" type="primary">dprA</name>
    <name evidence="4" type="ORF">JK634_03535</name>
</gene>
<dbReference type="PANTHER" id="PTHR43022">
    <property type="entry name" value="PROTEIN SMF"/>
    <property type="match status" value="1"/>
</dbReference>
<dbReference type="RefSeq" id="WP_202766246.1">
    <property type="nucleotide sequence ID" value="NZ_JAESWA010000017.1"/>
</dbReference>
<dbReference type="Gene3D" id="1.10.10.10">
    <property type="entry name" value="Winged helix-like DNA-binding domain superfamily/Winged helix DNA-binding domain"/>
    <property type="match status" value="1"/>
</dbReference>
<dbReference type="PANTHER" id="PTHR43022:SF1">
    <property type="entry name" value="PROTEIN SMF"/>
    <property type="match status" value="1"/>
</dbReference>
<comment type="caution">
    <text evidence="4">The sequence shown here is derived from an EMBL/GenBank/DDBJ whole genome shotgun (WGS) entry which is preliminary data.</text>
</comment>
<dbReference type="Pfam" id="PF17782">
    <property type="entry name" value="WHD_DprA"/>
    <property type="match status" value="1"/>
</dbReference>